<organism evidence="3 4">
    <name type="scientific">Sandaracinobacteroides saxicola</name>
    <dbReference type="NCBI Taxonomy" id="2759707"/>
    <lineage>
        <taxon>Bacteria</taxon>
        <taxon>Pseudomonadati</taxon>
        <taxon>Pseudomonadota</taxon>
        <taxon>Alphaproteobacteria</taxon>
        <taxon>Sphingomonadales</taxon>
        <taxon>Sphingosinicellaceae</taxon>
        <taxon>Sandaracinobacteroides</taxon>
    </lineage>
</organism>
<dbReference type="InterPro" id="IPR032710">
    <property type="entry name" value="NTF2-like_dom_sf"/>
</dbReference>
<sequence>MNAIALPVRHATNKAMLASLLAELAQGDIPAALARHCHPDCIFDIFHPFNRIEGIHAAAERFWQPLRTAFPNAEQRLAFVIGGTYEGREQVSSWGHLMATFDAPWLGIPPTHGLIALRFGVNALVRDGRIAKAYVLLDIVDLMAQAGLYPFRRMPGSPAQWAFPPCDTGATALGADPEQGATTLAIVREMQMGLPKPAEFATLETSPSRHSHHWHPDMNWYGPAGIGSMRGQRGFRDFHGALFLQAFPDRSGRPRDPNGPEDGPGHYTQLGDGRYAVTGGWPSLVATHLGGEWLGLPPTGRRIEMRVADWYRLDADNRIIDNWVMMDIPHIVHQMGLDLFHDLGFITNPAQPRWPR</sequence>
<dbReference type="Gene3D" id="3.10.450.50">
    <property type="match status" value="2"/>
</dbReference>
<dbReference type="EMBL" id="CP059851">
    <property type="protein sequence ID" value="QMW21887.1"/>
    <property type="molecule type" value="Genomic_DNA"/>
</dbReference>
<proteinExistence type="predicted"/>
<dbReference type="KEGG" id="sand:H3309_10860"/>
<name>A0A7G5IEU5_9SPHN</name>
<dbReference type="Pfam" id="PF12680">
    <property type="entry name" value="SnoaL_2"/>
    <property type="match status" value="1"/>
</dbReference>
<dbReference type="AlphaFoldDB" id="A0A7G5IEU5"/>
<dbReference type="InterPro" id="IPR009959">
    <property type="entry name" value="Cyclase_SnoaL-like"/>
</dbReference>
<evidence type="ECO:0000256" key="1">
    <source>
        <dbReference type="SAM" id="MobiDB-lite"/>
    </source>
</evidence>
<dbReference type="GO" id="GO:0030638">
    <property type="term" value="P:polyketide metabolic process"/>
    <property type="evidence" value="ECO:0007669"/>
    <property type="project" value="InterPro"/>
</dbReference>
<evidence type="ECO:0000313" key="3">
    <source>
        <dbReference type="EMBL" id="QMW21887.1"/>
    </source>
</evidence>
<reference evidence="3 4" key="1">
    <citation type="submission" date="2020-07" db="EMBL/GenBank/DDBJ databases">
        <title>Complete genome sequence for Sandaracinobacter sp. M6.</title>
        <authorList>
            <person name="Tang Y."/>
            <person name="Liu Q."/>
            <person name="Guo Z."/>
            <person name="Lei P."/>
            <person name="Huang B."/>
        </authorList>
    </citation>
    <scope>NUCLEOTIDE SEQUENCE [LARGE SCALE GENOMIC DNA]</scope>
    <source>
        <strain evidence="3 4">M6</strain>
    </source>
</reference>
<keyword evidence="4" id="KW-1185">Reference proteome</keyword>
<evidence type="ECO:0000313" key="4">
    <source>
        <dbReference type="Proteomes" id="UP000515292"/>
    </source>
</evidence>
<dbReference type="PANTHER" id="PTHR38436:SF1">
    <property type="entry name" value="ESTER CYCLASE"/>
    <property type="match status" value="1"/>
</dbReference>
<dbReference type="SUPFAM" id="SSF54427">
    <property type="entry name" value="NTF2-like"/>
    <property type="match status" value="2"/>
</dbReference>
<dbReference type="RefSeq" id="WP_182294733.1">
    <property type="nucleotide sequence ID" value="NZ_CP059851.1"/>
</dbReference>
<dbReference type="Proteomes" id="UP000515292">
    <property type="component" value="Chromosome"/>
</dbReference>
<dbReference type="InterPro" id="IPR037401">
    <property type="entry name" value="SnoaL-like"/>
</dbReference>
<gene>
    <name evidence="3" type="ORF">H3309_10860</name>
</gene>
<accession>A0A7G5IEU5</accession>
<feature type="domain" description="SnoaL-like" evidence="2">
    <location>
        <begin position="211"/>
        <end position="320"/>
    </location>
</feature>
<evidence type="ECO:0000259" key="2">
    <source>
        <dbReference type="Pfam" id="PF12680"/>
    </source>
</evidence>
<dbReference type="PANTHER" id="PTHR38436">
    <property type="entry name" value="POLYKETIDE CYCLASE SNOAL-LIKE DOMAIN"/>
    <property type="match status" value="1"/>
</dbReference>
<feature type="region of interest" description="Disordered" evidence="1">
    <location>
        <begin position="247"/>
        <end position="267"/>
    </location>
</feature>
<protein>
    <submittedName>
        <fullName evidence="3">Nuclear transport factor 2 family protein</fullName>
    </submittedName>
</protein>